<evidence type="ECO:0000256" key="5">
    <source>
        <dbReference type="ARBA" id="ARBA00023136"/>
    </source>
</evidence>
<evidence type="ECO:0000256" key="1">
    <source>
        <dbReference type="ARBA" id="ARBA00004651"/>
    </source>
</evidence>
<comment type="subcellular location">
    <subcellularLocation>
        <location evidence="1">Cell membrane</location>
        <topology evidence="1">Multi-pass membrane protein</topology>
    </subcellularLocation>
</comment>
<evidence type="ECO:0000313" key="9">
    <source>
        <dbReference type="EMBL" id="XCG62508.1"/>
    </source>
</evidence>
<feature type="transmembrane region" description="Helical" evidence="7">
    <location>
        <begin position="37"/>
        <end position="57"/>
    </location>
</feature>
<dbReference type="GO" id="GO:0005886">
    <property type="term" value="C:plasma membrane"/>
    <property type="evidence" value="ECO:0007669"/>
    <property type="project" value="UniProtKB-SubCell"/>
</dbReference>
<evidence type="ECO:0000256" key="3">
    <source>
        <dbReference type="ARBA" id="ARBA00022692"/>
    </source>
</evidence>
<feature type="region of interest" description="Disordered" evidence="6">
    <location>
        <begin position="62"/>
        <end position="92"/>
    </location>
</feature>
<evidence type="ECO:0000256" key="2">
    <source>
        <dbReference type="ARBA" id="ARBA00022475"/>
    </source>
</evidence>
<reference evidence="9" key="1">
    <citation type="submission" date="2024-05" db="EMBL/GenBank/DDBJ databases">
        <authorList>
            <person name="Cai S.Y."/>
            <person name="Jin L.M."/>
            <person name="Li H.R."/>
        </authorList>
    </citation>
    <scope>NUCLEOTIDE SEQUENCE</scope>
    <source>
        <strain evidence="9">A5-74</strain>
    </source>
</reference>
<evidence type="ECO:0000256" key="4">
    <source>
        <dbReference type="ARBA" id="ARBA00022989"/>
    </source>
</evidence>
<proteinExistence type="predicted"/>
<dbReference type="Pfam" id="PF13396">
    <property type="entry name" value="PLDc_N"/>
    <property type="match status" value="1"/>
</dbReference>
<organism evidence="9">
    <name type="scientific">Nakamurella sp. A5-74</name>
    <dbReference type="NCBI Taxonomy" id="3158264"/>
    <lineage>
        <taxon>Bacteria</taxon>
        <taxon>Bacillati</taxon>
        <taxon>Actinomycetota</taxon>
        <taxon>Actinomycetes</taxon>
        <taxon>Nakamurellales</taxon>
        <taxon>Nakamurellaceae</taxon>
        <taxon>Nakamurella</taxon>
    </lineage>
</organism>
<keyword evidence="2" id="KW-1003">Cell membrane</keyword>
<name>A0AAU8DMF5_9ACTN</name>
<evidence type="ECO:0000256" key="7">
    <source>
        <dbReference type="SAM" id="Phobius"/>
    </source>
</evidence>
<protein>
    <submittedName>
        <fullName evidence="9">PLD nuclease N-terminal domain-containing protein</fullName>
    </submittedName>
</protein>
<dbReference type="AlphaFoldDB" id="A0AAU8DMF5"/>
<feature type="domain" description="Cardiolipin synthase N-terminal" evidence="8">
    <location>
        <begin position="14"/>
        <end position="59"/>
    </location>
</feature>
<dbReference type="RefSeq" id="WP_353648123.1">
    <property type="nucleotide sequence ID" value="NZ_CP159218.1"/>
</dbReference>
<feature type="transmembrane region" description="Helical" evidence="7">
    <location>
        <begin position="7"/>
        <end position="25"/>
    </location>
</feature>
<evidence type="ECO:0000256" key="6">
    <source>
        <dbReference type="SAM" id="MobiDB-lite"/>
    </source>
</evidence>
<accession>A0AAU8DMF5</accession>
<keyword evidence="5 7" id="KW-0472">Membrane</keyword>
<sequence length="124" mass="13591">MLYVGGVVGFALLALWVFCLVDVILTPEGECRNLPKLAWLLIVLILPDIGSIIWLIAGRPRSTRPRFSGHYAGARPSGFPEYERPGRATASTPEADAEFLAQCRARAEEQRAAARRRDAEPGAD</sequence>
<dbReference type="EMBL" id="CP159218">
    <property type="protein sequence ID" value="XCG62508.1"/>
    <property type="molecule type" value="Genomic_DNA"/>
</dbReference>
<gene>
    <name evidence="9" type="ORF">ABLG96_14790</name>
</gene>
<dbReference type="InterPro" id="IPR027379">
    <property type="entry name" value="CLS_N"/>
</dbReference>
<keyword evidence="3 7" id="KW-0812">Transmembrane</keyword>
<keyword evidence="4 7" id="KW-1133">Transmembrane helix</keyword>
<evidence type="ECO:0000259" key="8">
    <source>
        <dbReference type="Pfam" id="PF13396"/>
    </source>
</evidence>